<accession>A0A5D4FVF4</accession>
<dbReference type="InterPro" id="IPR003439">
    <property type="entry name" value="ABC_transporter-like_ATP-bd"/>
</dbReference>
<dbReference type="SUPFAM" id="SSF52540">
    <property type="entry name" value="P-loop containing nucleoside triphosphate hydrolases"/>
    <property type="match status" value="1"/>
</dbReference>
<gene>
    <name evidence="5" type="ORF">FYJ87_02955</name>
</gene>
<dbReference type="Proteomes" id="UP000324726">
    <property type="component" value="Unassembled WGS sequence"/>
</dbReference>
<protein>
    <submittedName>
        <fullName evidence="5">ATP-binding cassette domain-containing protein</fullName>
    </submittedName>
</protein>
<dbReference type="InterPro" id="IPR003593">
    <property type="entry name" value="AAA+_ATPase"/>
</dbReference>
<dbReference type="PROSITE" id="PS00211">
    <property type="entry name" value="ABC_TRANSPORTER_1"/>
    <property type="match status" value="1"/>
</dbReference>
<dbReference type="GO" id="GO:0022857">
    <property type="term" value="F:transmembrane transporter activity"/>
    <property type="evidence" value="ECO:0007669"/>
    <property type="project" value="TreeGrafter"/>
</dbReference>
<dbReference type="RefSeq" id="WP_148811636.1">
    <property type="nucleotide sequence ID" value="NZ_VSZI01000001.1"/>
</dbReference>
<feature type="region of interest" description="Disordered" evidence="3">
    <location>
        <begin position="1"/>
        <end position="23"/>
    </location>
</feature>
<evidence type="ECO:0000313" key="5">
    <source>
        <dbReference type="EMBL" id="TYR19968.1"/>
    </source>
</evidence>
<dbReference type="SMART" id="SM00382">
    <property type="entry name" value="AAA"/>
    <property type="match status" value="1"/>
</dbReference>
<dbReference type="PROSITE" id="PS50893">
    <property type="entry name" value="ABC_TRANSPORTER_2"/>
    <property type="match status" value="1"/>
</dbReference>
<evidence type="ECO:0000256" key="3">
    <source>
        <dbReference type="SAM" id="MobiDB-lite"/>
    </source>
</evidence>
<proteinExistence type="predicted"/>
<dbReference type="InterPro" id="IPR017871">
    <property type="entry name" value="ABC_transporter-like_CS"/>
</dbReference>
<organism evidence="5 6">
    <name type="scientific">Corynebacterium urealyticum</name>
    <dbReference type="NCBI Taxonomy" id="43771"/>
    <lineage>
        <taxon>Bacteria</taxon>
        <taxon>Bacillati</taxon>
        <taxon>Actinomycetota</taxon>
        <taxon>Actinomycetes</taxon>
        <taxon>Mycobacteriales</taxon>
        <taxon>Corynebacteriaceae</taxon>
        <taxon>Corynebacterium</taxon>
    </lineage>
</organism>
<dbReference type="GO" id="GO:0016887">
    <property type="term" value="F:ATP hydrolysis activity"/>
    <property type="evidence" value="ECO:0007669"/>
    <property type="project" value="InterPro"/>
</dbReference>
<keyword evidence="2 5" id="KW-0067">ATP-binding</keyword>
<dbReference type="PANTHER" id="PTHR24220:SF685">
    <property type="entry name" value="ABC TRANSPORTER RELATED"/>
    <property type="match status" value="1"/>
</dbReference>
<dbReference type="PANTHER" id="PTHR24220">
    <property type="entry name" value="IMPORT ATP-BINDING PROTEIN"/>
    <property type="match status" value="1"/>
</dbReference>
<sequence length="257" mass="27311">MTTATSHSTQALQQKRNARSGSGLTMDAITLEVTDGAQTRRVLDEVSLHIAPGELVGITGPSGSGKSTLLSVAGCLQEPTSGEAVLTAAEPAEAMTLTGHSAREAARIRRSHIGIVFQQPNLLPSLRVKDQLMAMLHLGSPWPLQRKAKQAASQRADELLDAVGLGGLQQRKVGELSGGQQARVNLARALMNSPQLLLVDEPTAALDTTTATQVTELIRQMARESNAATLYVSHDQDQLATLDRVVTLVDGKITESR</sequence>
<dbReference type="AlphaFoldDB" id="A0A5D4FVF4"/>
<dbReference type="EMBL" id="VSZI01000001">
    <property type="protein sequence ID" value="TYR19968.1"/>
    <property type="molecule type" value="Genomic_DNA"/>
</dbReference>
<dbReference type="GO" id="GO:0005524">
    <property type="term" value="F:ATP binding"/>
    <property type="evidence" value="ECO:0007669"/>
    <property type="project" value="UniProtKB-KW"/>
</dbReference>
<keyword evidence="1" id="KW-0547">Nucleotide-binding</keyword>
<feature type="domain" description="ABC transporter" evidence="4">
    <location>
        <begin position="24"/>
        <end position="257"/>
    </location>
</feature>
<dbReference type="InterPro" id="IPR027417">
    <property type="entry name" value="P-loop_NTPase"/>
</dbReference>
<dbReference type="InterPro" id="IPR015854">
    <property type="entry name" value="ABC_transpr_LolD-like"/>
</dbReference>
<name>A0A5D4FVF4_9CORY</name>
<dbReference type="Gene3D" id="3.40.50.300">
    <property type="entry name" value="P-loop containing nucleotide triphosphate hydrolases"/>
    <property type="match status" value="1"/>
</dbReference>
<comment type="caution">
    <text evidence="5">The sequence shown here is derived from an EMBL/GenBank/DDBJ whole genome shotgun (WGS) entry which is preliminary data.</text>
</comment>
<dbReference type="Pfam" id="PF00005">
    <property type="entry name" value="ABC_tran"/>
    <property type="match status" value="1"/>
</dbReference>
<evidence type="ECO:0000259" key="4">
    <source>
        <dbReference type="PROSITE" id="PS50893"/>
    </source>
</evidence>
<evidence type="ECO:0000256" key="2">
    <source>
        <dbReference type="ARBA" id="ARBA00022840"/>
    </source>
</evidence>
<evidence type="ECO:0000256" key="1">
    <source>
        <dbReference type="ARBA" id="ARBA00022741"/>
    </source>
</evidence>
<reference evidence="5 6" key="1">
    <citation type="submission" date="2019-08" db="EMBL/GenBank/DDBJ databases">
        <title>Draft genome of C. urealyticum strain VH4248.</title>
        <authorList>
            <person name="Navas J."/>
        </authorList>
    </citation>
    <scope>NUCLEOTIDE SEQUENCE [LARGE SCALE GENOMIC DNA]</scope>
    <source>
        <strain evidence="5 6">VH4248</strain>
    </source>
</reference>
<dbReference type="GO" id="GO:0005886">
    <property type="term" value="C:plasma membrane"/>
    <property type="evidence" value="ECO:0007669"/>
    <property type="project" value="TreeGrafter"/>
</dbReference>
<evidence type="ECO:0000313" key="6">
    <source>
        <dbReference type="Proteomes" id="UP000324726"/>
    </source>
</evidence>